<dbReference type="Pfam" id="PF00146">
    <property type="entry name" value="NADHdh"/>
    <property type="match status" value="2"/>
</dbReference>
<dbReference type="PROSITE" id="PS51379">
    <property type="entry name" value="4FE4S_FER_2"/>
    <property type="match status" value="2"/>
</dbReference>
<evidence type="ECO:0000256" key="6">
    <source>
        <dbReference type="ARBA" id="ARBA00022719"/>
    </source>
</evidence>
<dbReference type="Proteomes" id="UP000479710">
    <property type="component" value="Unassembled WGS sequence"/>
</dbReference>
<evidence type="ECO:0000256" key="16">
    <source>
        <dbReference type="ARBA" id="ARBA00023078"/>
    </source>
</evidence>
<dbReference type="SUPFAM" id="SSF54862">
    <property type="entry name" value="4Fe-4S ferredoxins"/>
    <property type="match status" value="1"/>
</dbReference>
<dbReference type="NCBIfam" id="TIGR01971">
    <property type="entry name" value="NuoI"/>
    <property type="match status" value="1"/>
</dbReference>
<dbReference type="InterPro" id="IPR017896">
    <property type="entry name" value="4Fe4S_Fe-S-bd"/>
</dbReference>
<reference evidence="20 21" key="1">
    <citation type="submission" date="2019-11" db="EMBL/GenBank/DDBJ databases">
        <title>Whole genome sequence of Oryza granulata.</title>
        <authorList>
            <person name="Li W."/>
        </authorList>
    </citation>
    <scope>NUCLEOTIDE SEQUENCE [LARGE SCALE GENOMIC DNA]</scope>
    <source>
        <strain evidence="21">cv. Menghai</strain>
        <tissue evidence="20">Leaf</tissue>
    </source>
</reference>
<evidence type="ECO:0000259" key="19">
    <source>
        <dbReference type="PROSITE" id="PS51379"/>
    </source>
</evidence>
<dbReference type="PROSITE" id="PS00667">
    <property type="entry name" value="COMPLEX1_ND1_1"/>
    <property type="match status" value="1"/>
</dbReference>
<comment type="subcellular location">
    <subcellularLocation>
        <location evidence="1">Membrane</location>
        <topology evidence="1">Multi-pass membrane protein</topology>
    </subcellularLocation>
</comment>
<evidence type="ECO:0000256" key="2">
    <source>
        <dbReference type="ARBA" id="ARBA00022485"/>
    </source>
</evidence>
<dbReference type="Pfam" id="PF13237">
    <property type="entry name" value="Fer4_10"/>
    <property type="match status" value="1"/>
</dbReference>
<dbReference type="InterPro" id="IPR001694">
    <property type="entry name" value="NADH_UbQ_OxRdtase_su1/FPO"/>
</dbReference>
<evidence type="ECO:0000256" key="12">
    <source>
        <dbReference type="ARBA" id="ARBA00022989"/>
    </source>
</evidence>
<evidence type="ECO:0000256" key="15">
    <source>
        <dbReference type="ARBA" id="ARBA00023027"/>
    </source>
</evidence>
<dbReference type="GO" id="GO:0048038">
    <property type="term" value="F:quinone binding"/>
    <property type="evidence" value="ECO:0007669"/>
    <property type="project" value="UniProtKB-KW"/>
</dbReference>
<keyword evidence="4" id="KW-0934">Plastid</keyword>
<keyword evidence="16" id="KW-0793">Thylakoid</keyword>
<evidence type="ECO:0000256" key="14">
    <source>
        <dbReference type="ARBA" id="ARBA00023014"/>
    </source>
</evidence>
<evidence type="ECO:0000256" key="1">
    <source>
        <dbReference type="ARBA" id="ARBA00004141"/>
    </source>
</evidence>
<keyword evidence="6" id="KW-0874">Quinone</keyword>
<dbReference type="InterPro" id="IPR018086">
    <property type="entry name" value="NADH_UbQ_OxRdtase_su1_CS"/>
</dbReference>
<dbReference type="NCBIfam" id="NF004537">
    <property type="entry name" value="PRK05888.1-3"/>
    <property type="match status" value="1"/>
</dbReference>
<keyword evidence="7" id="KW-0479">Metal-binding</keyword>
<feature type="transmembrane region" description="Helical" evidence="18">
    <location>
        <begin position="6"/>
        <end position="26"/>
    </location>
</feature>
<dbReference type="InterPro" id="IPR010226">
    <property type="entry name" value="NADH_quinone_OxRdtase_chainI"/>
</dbReference>
<dbReference type="GO" id="GO:0046872">
    <property type="term" value="F:metal ion binding"/>
    <property type="evidence" value="ECO:0007669"/>
    <property type="project" value="UniProtKB-KW"/>
</dbReference>
<name>A0A6G1FH34_9ORYZ</name>
<evidence type="ECO:0000256" key="18">
    <source>
        <dbReference type="SAM" id="Phobius"/>
    </source>
</evidence>
<keyword evidence="21" id="KW-1185">Reference proteome</keyword>
<feature type="non-terminal residue" evidence="20">
    <location>
        <position position="323"/>
    </location>
</feature>
<dbReference type="GO" id="GO:0016020">
    <property type="term" value="C:membrane"/>
    <property type="evidence" value="ECO:0007669"/>
    <property type="project" value="UniProtKB-SubCell"/>
</dbReference>
<dbReference type="Gene3D" id="3.30.70.3270">
    <property type="match status" value="1"/>
</dbReference>
<dbReference type="PANTHER" id="PTHR47275:SF3">
    <property type="entry name" value="NAD(P)H-QUINONE OXIDOREDUCTASE SUBUNIT I, CHLOROPLASTIC"/>
    <property type="match status" value="1"/>
</dbReference>
<keyword evidence="12 18" id="KW-1133">Transmembrane helix</keyword>
<dbReference type="GO" id="GO:0008137">
    <property type="term" value="F:NADH dehydrogenase (ubiquinone) activity"/>
    <property type="evidence" value="ECO:0007669"/>
    <property type="project" value="InterPro"/>
</dbReference>
<keyword evidence="8" id="KW-0677">Repeat</keyword>
<evidence type="ECO:0000313" key="21">
    <source>
        <dbReference type="Proteomes" id="UP000479710"/>
    </source>
</evidence>
<feature type="domain" description="4Fe-4S ferredoxin-type" evidence="19">
    <location>
        <begin position="210"/>
        <end position="239"/>
    </location>
</feature>
<feature type="transmembrane region" description="Helical" evidence="18">
    <location>
        <begin position="283"/>
        <end position="301"/>
    </location>
</feature>
<evidence type="ECO:0000256" key="13">
    <source>
        <dbReference type="ARBA" id="ARBA00023004"/>
    </source>
</evidence>
<dbReference type="PROSITE" id="PS00198">
    <property type="entry name" value="4FE4S_FER_1"/>
    <property type="match status" value="1"/>
</dbReference>
<keyword evidence="10" id="KW-0618">Plastoquinone</keyword>
<keyword evidence="17 18" id="KW-0472">Membrane</keyword>
<dbReference type="PANTHER" id="PTHR47275">
    <property type="entry name" value="NAD(P)H-QUINONE OXIDOREDUCTASE SUBUNIT I, CHLOROPLASTIC"/>
    <property type="match status" value="1"/>
</dbReference>
<organism evidence="20 21">
    <name type="scientific">Oryza meyeriana var. granulata</name>
    <dbReference type="NCBI Taxonomy" id="110450"/>
    <lineage>
        <taxon>Eukaryota</taxon>
        <taxon>Viridiplantae</taxon>
        <taxon>Streptophyta</taxon>
        <taxon>Embryophyta</taxon>
        <taxon>Tracheophyta</taxon>
        <taxon>Spermatophyta</taxon>
        <taxon>Magnoliopsida</taxon>
        <taxon>Liliopsida</taxon>
        <taxon>Poales</taxon>
        <taxon>Poaceae</taxon>
        <taxon>BOP clade</taxon>
        <taxon>Oryzoideae</taxon>
        <taxon>Oryzeae</taxon>
        <taxon>Oryzinae</taxon>
        <taxon>Oryza</taxon>
        <taxon>Oryza meyeriana</taxon>
    </lineage>
</organism>
<comment type="caution">
    <text evidence="20">The sequence shown here is derived from an EMBL/GenBank/DDBJ whole genome shotgun (WGS) entry which is preliminary data.</text>
</comment>
<evidence type="ECO:0000256" key="9">
    <source>
        <dbReference type="ARBA" id="ARBA00022857"/>
    </source>
</evidence>
<evidence type="ECO:0000256" key="10">
    <source>
        <dbReference type="ARBA" id="ARBA00022957"/>
    </source>
</evidence>
<gene>
    <name evidence="20" type="ORF">E2562_038736</name>
</gene>
<dbReference type="OrthoDB" id="590178at2759"/>
<evidence type="ECO:0000256" key="17">
    <source>
        <dbReference type="ARBA" id="ARBA00023136"/>
    </source>
</evidence>
<evidence type="ECO:0000256" key="3">
    <source>
        <dbReference type="ARBA" id="ARBA00022528"/>
    </source>
</evidence>
<protein>
    <recommendedName>
        <fullName evidence="19">4Fe-4S ferredoxin-type domain-containing protein</fullName>
    </recommendedName>
</protein>
<keyword evidence="3" id="KW-0150">Chloroplast</keyword>
<dbReference type="HAMAP" id="MF_01351">
    <property type="entry name" value="NDH1_NuoI"/>
    <property type="match status" value="1"/>
</dbReference>
<dbReference type="GO" id="GO:0016651">
    <property type="term" value="F:oxidoreductase activity, acting on NAD(P)H"/>
    <property type="evidence" value="ECO:0007669"/>
    <property type="project" value="InterPro"/>
</dbReference>
<keyword evidence="2" id="KW-0004">4Fe-4S</keyword>
<evidence type="ECO:0000256" key="11">
    <source>
        <dbReference type="ARBA" id="ARBA00022967"/>
    </source>
</evidence>
<keyword evidence="9" id="KW-0521">NADP</keyword>
<feature type="domain" description="4Fe-4S ferredoxin-type" evidence="19">
    <location>
        <begin position="170"/>
        <end position="199"/>
    </location>
</feature>
<keyword evidence="13" id="KW-0408">Iron</keyword>
<dbReference type="InterPro" id="IPR004497">
    <property type="entry name" value="NDHI"/>
</dbReference>
<evidence type="ECO:0000313" key="20">
    <source>
        <dbReference type="EMBL" id="KAF0936102.1"/>
    </source>
</evidence>
<keyword evidence="5 18" id="KW-0812">Transmembrane</keyword>
<dbReference type="NCBIfam" id="TIGR00403">
    <property type="entry name" value="ndhI"/>
    <property type="match status" value="1"/>
</dbReference>
<dbReference type="GO" id="GO:0051539">
    <property type="term" value="F:4 iron, 4 sulfur cluster binding"/>
    <property type="evidence" value="ECO:0007669"/>
    <property type="project" value="UniProtKB-KW"/>
</dbReference>
<keyword evidence="11" id="KW-1278">Translocase</keyword>
<proteinExistence type="inferred from homology"/>
<keyword evidence="14" id="KW-0411">Iron-sulfur</keyword>
<feature type="non-terminal residue" evidence="20">
    <location>
        <position position="1"/>
    </location>
</feature>
<evidence type="ECO:0000256" key="7">
    <source>
        <dbReference type="ARBA" id="ARBA00022723"/>
    </source>
</evidence>
<dbReference type="EMBL" id="SPHZ02000001">
    <property type="protein sequence ID" value="KAF0936102.1"/>
    <property type="molecule type" value="Genomic_DNA"/>
</dbReference>
<accession>A0A6G1FH34</accession>
<sequence>YGLIWILPILTLLLGITIEVLVIVWLEREISTSKQQRIGPEYAGPVGLLQAIADGTKLLFKEDILPSRGDIPLFSIGPSIADIAQIINILFQAVYELLLNLLPIGFLVFLISSLAECERLPFDLPEAEEELIAARYIGQSFIITLSHTNRLPITIHYPYEKSITSERFRGRIHFEFDKCIACEVCVRVCPIDLPLVDWRFEKDIKRKQLLNYSIDFGVCIFCGNCVEYCPTNCLSMTEEYELSTYDRHELNYNQIALSRLPISIMGDYTIQTIRNSTQTVAQLHIYVGAINVFIIFAVMFVNGSEWSKDKNFGTIGDGFTSLI</sequence>
<dbReference type="AlphaFoldDB" id="A0A6G1FH34"/>
<evidence type="ECO:0000256" key="4">
    <source>
        <dbReference type="ARBA" id="ARBA00022640"/>
    </source>
</evidence>
<evidence type="ECO:0000256" key="5">
    <source>
        <dbReference type="ARBA" id="ARBA00022692"/>
    </source>
</evidence>
<evidence type="ECO:0000256" key="8">
    <source>
        <dbReference type="ARBA" id="ARBA00022737"/>
    </source>
</evidence>
<dbReference type="InterPro" id="IPR017900">
    <property type="entry name" value="4Fe4S_Fe_S_CS"/>
</dbReference>
<keyword evidence="15" id="KW-0520">NAD</keyword>